<evidence type="ECO:0000259" key="3">
    <source>
        <dbReference type="PROSITE" id="PS51782"/>
    </source>
</evidence>
<dbReference type="EMBL" id="CZBX01000003">
    <property type="protein sequence ID" value="CUQ83550.1"/>
    <property type="molecule type" value="Genomic_DNA"/>
</dbReference>
<dbReference type="AlphaFoldDB" id="A0A174ZK17"/>
<keyword evidence="2" id="KW-0812">Transmembrane</keyword>
<dbReference type="OrthoDB" id="3292458at2"/>
<evidence type="ECO:0000256" key="1">
    <source>
        <dbReference type="SAM" id="MobiDB-lite"/>
    </source>
</evidence>
<evidence type="ECO:0000256" key="2">
    <source>
        <dbReference type="SAM" id="Phobius"/>
    </source>
</evidence>
<dbReference type="RefSeq" id="WP_055171258.1">
    <property type="nucleotide sequence ID" value="NZ_CZBX01000003.1"/>
</dbReference>
<gene>
    <name evidence="4" type="ORF">ERS852502_00724</name>
</gene>
<feature type="region of interest" description="Disordered" evidence="1">
    <location>
        <begin position="279"/>
        <end position="313"/>
    </location>
</feature>
<reference evidence="4 5" key="1">
    <citation type="submission" date="2015-09" db="EMBL/GenBank/DDBJ databases">
        <authorList>
            <consortium name="Pathogen Informatics"/>
        </authorList>
    </citation>
    <scope>NUCLEOTIDE SEQUENCE [LARGE SCALE GENOMIC DNA]</scope>
    <source>
        <strain evidence="4 5">2789STDY5834889</strain>
    </source>
</reference>
<dbReference type="SMART" id="SM00257">
    <property type="entry name" value="LysM"/>
    <property type="match status" value="1"/>
</dbReference>
<protein>
    <submittedName>
        <fullName evidence="4">LysM domain/BON superfamily protein</fullName>
    </submittedName>
</protein>
<dbReference type="InterPro" id="IPR018392">
    <property type="entry name" value="LysM"/>
</dbReference>
<feature type="compositionally biased region" description="Basic and acidic residues" evidence="1">
    <location>
        <begin position="279"/>
        <end position="290"/>
    </location>
</feature>
<dbReference type="Gene3D" id="3.10.350.10">
    <property type="entry name" value="LysM domain"/>
    <property type="match status" value="1"/>
</dbReference>
<evidence type="ECO:0000313" key="4">
    <source>
        <dbReference type="EMBL" id="CUQ83550.1"/>
    </source>
</evidence>
<dbReference type="Proteomes" id="UP000078383">
    <property type="component" value="Unassembled WGS sequence"/>
</dbReference>
<feature type="domain" description="LysM" evidence="3">
    <location>
        <begin position="324"/>
        <end position="371"/>
    </location>
</feature>
<dbReference type="InterPro" id="IPR036779">
    <property type="entry name" value="LysM_dom_sf"/>
</dbReference>
<dbReference type="Pfam" id="PF01476">
    <property type="entry name" value="LysM"/>
    <property type="match status" value="1"/>
</dbReference>
<dbReference type="PROSITE" id="PS51782">
    <property type="entry name" value="LYSM"/>
    <property type="match status" value="1"/>
</dbReference>
<keyword evidence="2" id="KW-0472">Membrane</keyword>
<name>A0A174ZK17_9FIRM</name>
<sequence length="372" mass="41852">MERQIPKNVRQIGNVSDSPKIYVEDYVDTFFLQLSEKSEKEKQPEGAFLIGEMQKQDNEEYIYIYGAIKIKELKKEGGEYLINDKIWKCGCEECSQYFEEGEIIGWFVTEHDLQLAPGSINVKLHKKLFPKKNTVLVMKDSTNQEDVFFVHKLGDLMEIGGHYTYYEKNPCMQNYMIASRKKNGAVQTENVEDTAAQSFRSLVRERGGQKRERRTGSLMYGISTCLVLVLIVMGVSMMNNFSKMKSLQNKINVVAEGEKQTSSPDVKETSGAAAIVEKNQEAADTEKESAEITEENEGEEQTEDKNTESVPVSGTAVAADENDGIYVVEKGDTLAIISKKMYGDVNHVDAISRMNGLQNGNLIYIGQKLILP</sequence>
<dbReference type="SUPFAM" id="SSF54106">
    <property type="entry name" value="LysM domain"/>
    <property type="match status" value="1"/>
</dbReference>
<feature type="compositionally biased region" description="Acidic residues" evidence="1">
    <location>
        <begin position="291"/>
        <end position="302"/>
    </location>
</feature>
<proteinExistence type="predicted"/>
<keyword evidence="2" id="KW-1133">Transmembrane helix</keyword>
<dbReference type="CDD" id="cd00118">
    <property type="entry name" value="LysM"/>
    <property type="match status" value="1"/>
</dbReference>
<feature type="transmembrane region" description="Helical" evidence="2">
    <location>
        <begin position="218"/>
        <end position="238"/>
    </location>
</feature>
<evidence type="ECO:0000313" key="5">
    <source>
        <dbReference type="Proteomes" id="UP000078383"/>
    </source>
</evidence>
<accession>A0A174ZK17</accession>
<organism evidence="4 5">
    <name type="scientific">[Ruminococcus] torques</name>
    <dbReference type="NCBI Taxonomy" id="33039"/>
    <lineage>
        <taxon>Bacteria</taxon>
        <taxon>Bacillati</taxon>
        <taxon>Bacillota</taxon>
        <taxon>Clostridia</taxon>
        <taxon>Lachnospirales</taxon>
        <taxon>Lachnospiraceae</taxon>
        <taxon>Mediterraneibacter</taxon>
    </lineage>
</organism>